<comment type="caution">
    <text evidence="3">The sequence shown here is derived from an EMBL/GenBank/DDBJ whole genome shotgun (WGS) entry which is preliminary data.</text>
</comment>
<dbReference type="InterPro" id="IPR018276">
    <property type="entry name" value="DDA1_dom"/>
</dbReference>
<evidence type="ECO:0000313" key="4">
    <source>
        <dbReference type="Proteomes" id="UP000709295"/>
    </source>
</evidence>
<dbReference type="Pfam" id="PF10172">
    <property type="entry name" value="DDA1"/>
    <property type="match status" value="1"/>
</dbReference>
<protein>
    <recommendedName>
        <fullName evidence="2">DET1- and DDB1-associated protein 1 domain-containing protein</fullName>
    </recommendedName>
</protein>
<evidence type="ECO:0000313" key="3">
    <source>
        <dbReference type="EMBL" id="KAG6973719.1"/>
    </source>
</evidence>
<feature type="region of interest" description="Disordered" evidence="1">
    <location>
        <begin position="1"/>
        <end position="21"/>
    </location>
</feature>
<reference evidence="3" key="1">
    <citation type="submission" date="2021-01" db="EMBL/GenBank/DDBJ databases">
        <title>Phytophthora aleatoria, a newly-described species from Pinus radiata is distinct from Phytophthora cactorum isolates based on comparative genomics.</title>
        <authorList>
            <person name="Mcdougal R."/>
            <person name="Panda P."/>
            <person name="Williams N."/>
            <person name="Studholme D.J."/>
        </authorList>
    </citation>
    <scope>NUCLEOTIDE SEQUENCE</scope>
    <source>
        <strain evidence="3">NZFS 4037</strain>
    </source>
</reference>
<feature type="domain" description="DET1- and DDB1-associated protein 1" evidence="2">
    <location>
        <begin position="27"/>
        <end position="88"/>
    </location>
</feature>
<organism evidence="3 4">
    <name type="scientific">Phytophthora aleatoria</name>
    <dbReference type="NCBI Taxonomy" id="2496075"/>
    <lineage>
        <taxon>Eukaryota</taxon>
        <taxon>Sar</taxon>
        <taxon>Stramenopiles</taxon>
        <taxon>Oomycota</taxon>
        <taxon>Peronosporomycetes</taxon>
        <taxon>Peronosporales</taxon>
        <taxon>Peronosporaceae</taxon>
        <taxon>Phytophthora</taxon>
    </lineage>
</organism>
<dbReference type="AlphaFoldDB" id="A0A8J5IZB5"/>
<proteinExistence type="predicted"/>
<evidence type="ECO:0000256" key="1">
    <source>
        <dbReference type="SAM" id="MobiDB-lite"/>
    </source>
</evidence>
<dbReference type="EMBL" id="JAENGY010000105">
    <property type="protein sequence ID" value="KAG6973719.1"/>
    <property type="molecule type" value="Genomic_DNA"/>
</dbReference>
<gene>
    <name evidence="3" type="ORF">JG688_00003406</name>
</gene>
<accession>A0A8J5IZB5</accession>
<keyword evidence="4" id="KW-1185">Reference proteome</keyword>
<dbReference type="Proteomes" id="UP000709295">
    <property type="component" value="Unassembled WGS sequence"/>
</dbReference>
<evidence type="ECO:0000259" key="2">
    <source>
        <dbReference type="Pfam" id="PF10172"/>
    </source>
</evidence>
<name>A0A8J5IZB5_9STRA</name>
<sequence>MAFTNEKRWPAGFRPDPMEEKPPAMNFMAAWPTSSAANFSRLAQEPGVKMIVTPKAYHATHDTMPPPNQVIMVASTHSVMKEHYQAADRKVGDGWFLAKEGTENRIRRVLGHRSSFGLVNEEMKPWPR</sequence>